<evidence type="ECO:0000256" key="2">
    <source>
        <dbReference type="SAM" id="MobiDB-lite"/>
    </source>
</evidence>
<keyword evidence="5" id="KW-1185">Reference proteome</keyword>
<dbReference type="CDD" id="cd18433">
    <property type="entry name" value="BRCT_Rad4_rpt3"/>
    <property type="match status" value="1"/>
</dbReference>
<gene>
    <name evidence="4" type="ORF">GQ607_004266</name>
</gene>
<dbReference type="Proteomes" id="UP000434172">
    <property type="component" value="Unassembled WGS sequence"/>
</dbReference>
<dbReference type="EMBL" id="WOWK01000017">
    <property type="protein sequence ID" value="KAF0328470.1"/>
    <property type="molecule type" value="Genomic_DNA"/>
</dbReference>
<dbReference type="SUPFAM" id="SSF52113">
    <property type="entry name" value="BRCT domain"/>
    <property type="match status" value="4"/>
</dbReference>
<accession>A0A8H3WLM5</accession>
<proteinExistence type="predicted"/>
<dbReference type="Pfam" id="PF12738">
    <property type="entry name" value="PTCB-BRCT"/>
    <property type="match status" value="1"/>
</dbReference>
<sequence>MDSPYSRESSEPPFDSAHPFKGVVVCCTSIPPDQRAEIAKKTEELGGIHKYDLTPDVTHLVVGDYDTPKYRHVAKERSDIKAMDATWIDAVGKLWMEDVNIDFPAVEREHQLKPLETCGELPDATNPAESKRGSLLLCMTGFDDLDERNQIIERIQANGGTYTGDLTKRVSHLIVHKPEGKKFKAARNWGIRTVSLAWLDQTVERGLILDEQCFDPALPPEEQGQGAWNKVNPRRVSLGKRSRSGVVEGGQRKLRKTASMKLSSQRESLWGDILGSKPTGESSAPDRSERIEVQDSGIHDAMVQPAPDAGIFSMCYFFMTGFEPWKTKILAETIGSLGGKTYNLFEDMVTDLRARPRHRFLIVPQESQPSTHYQVPSAHVDKIQIVTEFFIERCLHNKELCDPDGHVLGRPFPMFPISGFEDLSICTAGFTGIDLLHVEKAIKQIGAKYAARLNETTSVLVCKSITETRKEKLKFAFENDIPIVGSDWLWECITTGFNAPVRTFMFSEIKQNPNLEPRPKPKEQPKETKQPIQRTRSEPIPHMPKKPVSRHTSAVGIDQTAFQDDRPKPAAPRQSMTNGDSAASFQFQTAKTHQMDSFGGGTVNESSSMRNRISTVAARPAMTRTTSVADSMDPTPISRLDAQEAAEDLPEAGPSHTSDKGALEAQMSEAQESVKKDQRRKNNGDQDIVDENGRDADTPLGARRRKAEEDEERDRRLYEKEDDQVMISAEGDVESQLELKRGEIPKVDLEAQLKADRDAQKRAEKEDLSSKILGVIEKSAETPSNEEQPQTRRRKARIFGRAISNASVASSGSAESRIDALGRPTEEQPQEEPEPPSTQIQYEDPGAQHHRAKIRSKMLGEEVKPATSQTKIKIGGFEFDGDPPKMPRRQTRSNA</sequence>
<evidence type="ECO:0000259" key="3">
    <source>
        <dbReference type="PROSITE" id="PS50172"/>
    </source>
</evidence>
<reference evidence="4 5" key="1">
    <citation type="submission" date="2019-12" db="EMBL/GenBank/DDBJ databases">
        <title>A genome sequence resource for the geographically widespread anthracnose pathogen Colletotrichum asianum.</title>
        <authorList>
            <person name="Meng Y."/>
        </authorList>
    </citation>
    <scope>NUCLEOTIDE SEQUENCE [LARGE SCALE GENOMIC DNA]</scope>
    <source>
        <strain evidence="4 5">ICMP 18580</strain>
    </source>
</reference>
<feature type="region of interest" description="Disordered" evidence="2">
    <location>
        <begin position="593"/>
        <end position="733"/>
    </location>
</feature>
<dbReference type="GO" id="GO:0006270">
    <property type="term" value="P:DNA replication initiation"/>
    <property type="evidence" value="ECO:0007669"/>
    <property type="project" value="TreeGrafter"/>
</dbReference>
<dbReference type="PROSITE" id="PS50172">
    <property type="entry name" value="BRCT"/>
    <property type="match status" value="4"/>
</dbReference>
<feature type="compositionally biased region" description="Basic residues" evidence="2">
    <location>
        <begin position="886"/>
        <end position="895"/>
    </location>
</feature>
<feature type="compositionally biased region" description="Basic and acidic residues" evidence="2">
    <location>
        <begin position="672"/>
        <end position="684"/>
    </location>
</feature>
<dbReference type="GO" id="GO:0007095">
    <property type="term" value="P:mitotic G2 DNA damage checkpoint signaling"/>
    <property type="evidence" value="ECO:0007669"/>
    <property type="project" value="TreeGrafter"/>
</dbReference>
<dbReference type="SMART" id="SM00292">
    <property type="entry name" value="BRCT"/>
    <property type="match status" value="4"/>
</dbReference>
<feature type="compositionally biased region" description="Basic and acidic residues" evidence="2">
    <location>
        <begin position="517"/>
        <end position="539"/>
    </location>
</feature>
<protein>
    <submittedName>
        <fullName evidence="4">BRCA1 C Terminus domain-containing protein</fullName>
    </submittedName>
</protein>
<feature type="compositionally biased region" description="Basic and acidic residues" evidence="2">
    <location>
        <begin position="816"/>
        <end position="826"/>
    </location>
</feature>
<feature type="domain" description="BRCT" evidence="3">
    <location>
        <begin position="420"/>
        <end position="506"/>
    </location>
</feature>
<evidence type="ECO:0000313" key="4">
    <source>
        <dbReference type="EMBL" id="KAF0328470.1"/>
    </source>
</evidence>
<feature type="compositionally biased region" description="Basic and acidic residues" evidence="2">
    <location>
        <begin position="755"/>
        <end position="769"/>
    </location>
</feature>
<feature type="region of interest" description="Disordered" evidence="2">
    <location>
        <begin position="510"/>
        <end position="580"/>
    </location>
</feature>
<dbReference type="PANTHER" id="PTHR13561:SF20">
    <property type="entry name" value="DNA TOPOISOMERASE 2-BINDING PROTEIN 1"/>
    <property type="match status" value="1"/>
</dbReference>
<feature type="domain" description="BRCT" evidence="3">
    <location>
        <begin position="134"/>
        <end position="216"/>
    </location>
</feature>
<comment type="caution">
    <text evidence="4">The sequence shown here is derived from an EMBL/GenBank/DDBJ whole genome shotgun (WGS) entry which is preliminary data.</text>
</comment>
<feature type="region of interest" description="Disordered" evidence="2">
    <location>
        <begin position="755"/>
        <end position="895"/>
    </location>
</feature>
<evidence type="ECO:0000256" key="1">
    <source>
        <dbReference type="ARBA" id="ARBA00022737"/>
    </source>
</evidence>
<dbReference type="PANTHER" id="PTHR13561">
    <property type="entry name" value="DNA REPLICATION REGULATOR DPB11-RELATED"/>
    <property type="match status" value="1"/>
</dbReference>
<feature type="domain" description="BRCT" evidence="3">
    <location>
        <begin position="307"/>
        <end position="408"/>
    </location>
</feature>
<dbReference type="InterPro" id="IPR001357">
    <property type="entry name" value="BRCT_dom"/>
</dbReference>
<dbReference type="InterPro" id="IPR059215">
    <property type="entry name" value="BRCT2_TopBP1-like"/>
</dbReference>
<organism evidence="4 5">
    <name type="scientific">Colletotrichum asianum</name>
    <dbReference type="NCBI Taxonomy" id="702518"/>
    <lineage>
        <taxon>Eukaryota</taxon>
        <taxon>Fungi</taxon>
        <taxon>Dikarya</taxon>
        <taxon>Ascomycota</taxon>
        <taxon>Pezizomycotina</taxon>
        <taxon>Sordariomycetes</taxon>
        <taxon>Hypocreomycetidae</taxon>
        <taxon>Glomerellales</taxon>
        <taxon>Glomerellaceae</taxon>
        <taxon>Colletotrichum</taxon>
        <taxon>Colletotrichum gloeosporioides species complex</taxon>
    </lineage>
</organism>
<feature type="compositionally biased region" description="Polar residues" evidence="2">
    <location>
        <begin position="804"/>
        <end position="814"/>
    </location>
</feature>
<dbReference type="Pfam" id="PF00533">
    <property type="entry name" value="BRCT"/>
    <property type="match status" value="2"/>
</dbReference>
<dbReference type="GO" id="GO:0033314">
    <property type="term" value="P:mitotic DNA replication checkpoint signaling"/>
    <property type="evidence" value="ECO:0007669"/>
    <property type="project" value="TreeGrafter"/>
</dbReference>
<dbReference type="CDD" id="cd17731">
    <property type="entry name" value="BRCT_TopBP1_rpt2_like"/>
    <property type="match status" value="1"/>
</dbReference>
<name>A0A8H3WLM5_9PEZI</name>
<dbReference type="CDD" id="cd17723">
    <property type="entry name" value="BRCT_Rad4_rpt4"/>
    <property type="match status" value="1"/>
</dbReference>
<keyword evidence="1" id="KW-0677">Repeat</keyword>
<feature type="region of interest" description="Disordered" evidence="2">
    <location>
        <begin position="239"/>
        <end position="258"/>
    </location>
</feature>
<dbReference type="OrthoDB" id="251770at2759"/>
<feature type="compositionally biased region" description="Polar residues" evidence="2">
    <location>
        <begin position="603"/>
        <end position="614"/>
    </location>
</feature>
<dbReference type="Gene3D" id="3.40.50.10190">
    <property type="entry name" value="BRCT domain"/>
    <property type="match status" value="4"/>
</dbReference>
<dbReference type="AlphaFoldDB" id="A0A8H3WLM5"/>
<dbReference type="InterPro" id="IPR036420">
    <property type="entry name" value="BRCT_dom_sf"/>
</dbReference>
<evidence type="ECO:0000313" key="5">
    <source>
        <dbReference type="Proteomes" id="UP000434172"/>
    </source>
</evidence>
<feature type="domain" description="BRCT" evidence="3">
    <location>
        <begin position="15"/>
        <end position="88"/>
    </location>
</feature>